<keyword evidence="5 6" id="KW-0804">Transcription</keyword>
<dbReference type="GO" id="GO:0003700">
    <property type="term" value="F:DNA-binding transcription factor activity"/>
    <property type="evidence" value="ECO:0007669"/>
    <property type="project" value="UniProtKB-UniRule"/>
</dbReference>
<comment type="similarity">
    <text evidence="6">Belongs to the transcriptional regulatory Rex family.</text>
</comment>
<comment type="function">
    <text evidence="6">Modulates transcription in response to changes in cellular NADH/NAD(+) redox state.</text>
</comment>
<dbReference type="HAMAP" id="MF_01131">
    <property type="entry name" value="Rex"/>
    <property type="match status" value="1"/>
</dbReference>
<evidence type="ECO:0000256" key="6">
    <source>
        <dbReference type="HAMAP-Rule" id="MF_01131"/>
    </source>
</evidence>
<dbReference type="Pfam" id="PF02629">
    <property type="entry name" value="CoA_binding"/>
    <property type="match status" value="1"/>
</dbReference>
<dbReference type="NCBIfam" id="NF003994">
    <property type="entry name" value="PRK05472.2-3"/>
    <property type="match status" value="1"/>
</dbReference>
<dbReference type="SMART" id="SM00881">
    <property type="entry name" value="CoA_binding"/>
    <property type="match status" value="1"/>
</dbReference>
<keyword evidence="1 6" id="KW-0963">Cytoplasm</keyword>
<evidence type="ECO:0000313" key="9">
    <source>
        <dbReference type="Proteomes" id="UP000736328"/>
    </source>
</evidence>
<dbReference type="NCBIfam" id="NF003996">
    <property type="entry name" value="PRK05472.2-5"/>
    <property type="match status" value="1"/>
</dbReference>
<dbReference type="GO" id="GO:0045892">
    <property type="term" value="P:negative regulation of DNA-templated transcription"/>
    <property type="evidence" value="ECO:0007669"/>
    <property type="project" value="InterPro"/>
</dbReference>
<evidence type="ECO:0000256" key="4">
    <source>
        <dbReference type="ARBA" id="ARBA00023125"/>
    </source>
</evidence>
<feature type="domain" description="CoA-binding" evidence="7">
    <location>
        <begin position="82"/>
        <end position="184"/>
    </location>
</feature>
<keyword evidence="6" id="KW-0520">NAD</keyword>
<dbReference type="SUPFAM" id="SSF46785">
    <property type="entry name" value="Winged helix' DNA-binding domain"/>
    <property type="match status" value="1"/>
</dbReference>
<dbReference type="InterPro" id="IPR022876">
    <property type="entry name" value="Tscrpt_rep_Rex"/>
</dbReference>
<dbReference type="InterPro" id="IPR036390">
    <property type="entry name" value="WH_DNA-bd_sf"/>
</dbReference>
<protein>
    <recommendedName>
        <fullName evidence="6">Redox-sensing transcriptional repressor Rex</fullName>
    </recommendedName>
</protein>
<keyword evidence="2 6" id="KW-0678">Repressor</keyword>
<keyword evidence="3 6" id="KW-0805">Transcription regulation</keyword>
<comment type="subunit">
    <text evidence="6">Homodimer.</text>
</comment>
<comment type="caution">
    <text evidence="8">The sequence shown here is derived from an EMBL/GenBank/DDBJ whole genome shotgun (WGS) entry which is preliminary data.</text>
</comment>
<dbReference type="PANTHER" id="PTHR35786:SF1">
    <property type="entry name" value="REDOX-SENSING TRANSCRIPTIONAL REPRESSOR REX 1"/>
    <property type="match status" value="1"/>
</dbReference>
<dbReference type="InterPro" id="IPR036291">
    <property type="entry name" value="NAD(P)-bd_dom_sf"/>
</dbReference>
<reference evidence="8" key="1">
    <citation type="submission" date="2020-07" db="EMBL/GenBank/DDBJ databases">
        <title>Huge and variable diversity of episymbiotic CPR bacteria and DPANN archaea in groundwater ecosystems.</title>
        <authorList>
            <person name="He C.Y."/>
            <person name="Keren R."/>
            <person name="Whittaker M."/>
            <person name="Farag I.F."/>
            <person name="Doudna J."/>
            <person name="Cate J.H.D."/>
            <person name="Banfield J.F."/>
        </authorList>
    </citation>
    <scope>NUCLEOTIDE SEQUENCE</scope>
    <source>
        <strain evidence="8">NC_groundwater_1520_Pr4_B-0.1um_53_5</strain>
    </source>
</reference>
<dbReference type="Gene3D" id="1.10.10.10">
    <property type="entry name" value="Winged helix-like DNA-binding domain superfamily/Winged helix DNA-binding domain"/>
    <property type="match status" value="1"/>
</dbReference>
<organism evidence="8 9">
    <name type="scientific">candidate division TA06 bacterium</name>
    <dbReference type="NCBI Taxonomy" id="2250710"/>
    <lineage>
        <taxon>Bacteria</taxon>
        <taxon>Bacteria division TA06</taxon>
    </lineage>
</organism>
<name>A0A933IAG6_UNCT6</name>
<dbReference type="InterPro" id="IPR003781">
    <property type="entry name" value="CoA-bd"/>
</dbReference>
<dbReference type="EMBL" id="JACQXR010000138">
    <property type="protein sequence ID" value="MBI4727585.1"/>
    <property type="molecule type" value="Genomic_DNA"/>
</dbReference>
<evidence type="ECO:0000256" key="3">
    <source>
        <dbReference type="ARBA" id="ARBA00023015"/>
    </source>
</evidence>
<dbReference type="GO" id="GO:0005737">
    <property type="term" value="C:cytoplasm"/>
    <property type="evidence" value="ECO:0007669"/>
    <property type="project" value="UniProtKB-SubCell"/>
</dbReference>
<evidence type="ECO:0000256" key="2">
    <source>
        <dbReference type="ARBA" id="ARBA00022491"/>
    </source>
</evidence>
<dbReference type="Gene3D" id="3.40.50.720">
    <property type="entry name" value="NAD(P)-binding Rossmann-like Domain"/>
    <property type="match status" value="1"/>
</dbReference>
<dbReference type="SUPFAM" id="SSF51735">
    <property type="entry name" value="NAD(P)-binding Rossmann-fold domains"/>
    <property type="match status" value="1"/>
</dbReference>
<sequence length="212" mass="23200">MKLRYPNRPSRRLSLYHRHLASLQSFGVETISSREIATVYGLAPFQVRKDLSYFGAFGRRGRGYSVIRLKEKIGKILGLDKVWDKVWAMALVGAGNIGMAVFRYQEPRSQGFKIAAVFDSDPKKIGKKLESGVVIKALDQIPSEVQKLGIKLGALAVPLKAAQAAVDSLAAAGVKAILCFPSGQINVPKDVAVKRVNLGVDLETLSYFLANR</sequence>
<proteinExistence type="inferred from homology"/>
<dbReference type="PANTHER" id="PTHR35786">
    <property type="entry name" value="REDOX-SENSING TRANSCRIPTIONAL REPRESSOR REX"/>
    <property type="match status" value="1"/>
</dbReference>
<evidence type="ECO:0000313" key="8">
    <source>
        <dbReference type="EMBL" id="MBI4727585.1"/>
    </source>
</evidence>
<feature type="DNA-binding region" description="H-T-H motif" evidence="6">
    <location>
        <begin position="15"/>
        <end position="54"/>
    </location>
</feature>
<dbReference type="AlphaFoldDB" id="A0A933IAG6"/>
<accession>A0A933IAG6</accession>
<dbReference type="GO" id="GO:0051775">
    <property type="term" value="P:response to redox state"/>
    <property type="evidence" value="ECO:0007669"/>
    <property type="project" value="InterPro"/>
</dbReference>
<feature type="binding site" evidence="6">
    <location>
        <begin position="93"/>
        <end position="98"/>
    </location>
    <ligand>
        <name>NAD(+)</name>
        <dbReference type="ChEBI" id="CHEBI:57540"/>
    </ligand>
</feature>
<dbReference type="InterPro" id="IPR009718">
    <property type="entry name" value="Rex_DNA-bd_C_dom"/>
</dbReference>
<dbReference type="Pfam" id="PF06971">
    <property type="entry name" value="Put_DNA-bind_N"/>
    <property type="match status" value="1"/>
</dbReference>
<dbReference type="Proteomes" id="UP000736328">
    <property type="component" value="Unassembled WGS sequence"/>
</dbReference>
<gene>
    <name evidence="6" type="primary">rex</name>
    <name evidence="8" type="ORF">HY768_10290</name>
</gene>
<dbReference type="NCBIfam" id="NF003995">
    <property type="entry name" value="PRK05472.2-4"/>
    <property type="match status" value="1"/>
</dbReference>
<evidence type="ECO:0000259" key="7">
    <source>
        <dbReference type="SMART" id="SM00881"/>
    </source>
</evidence>
<dbReference type="InterPro" id="IPR036388">
    <property type="entry name" value="WH-like_DNA-bd_sf"/>
</dbReference>
<dbReference type="GO" id="GO:0003677">
    <property type="term" value="F:DNA binding"/>
    <property type="evidence" value="ECO:0007669"/>
    <property type="project" value="UniProtKB-UniRule"/>
</dbReference>
<evidence type="ECO:0000256" key="5">
    <source>
        <dbReference type="ARBA" id="ARBA00023163"/>
    </source>
</evidence>
<keyword evidence="4 6" id="KW-0238">DNA-binding</keyword>
<comment type="subcellular location">
    <subcellularLocation>
        <location evidence="6">Cytoplasm</location>
    </subcellularLocation>
</comment>
<evidence type="ECO:0000256" key="1">
    <source>
        <dbReference type="ARBA" id="ARBA00022490"/>
    </source>
</evidence>